<accession>A0ABP7MDB0</accession>
<dbReference type="InterPro" id="IPR013976">
    <property type="entry name" value="HDOD"/>
</dbReference>
<dbReference type="InterPro" id="IPR052340">
    <property type="entry name" value="RNase_Y/CdgJ"/>
</dbReference>
<organism evidence="2 3">
    <name type="scientific">Litoribacillus peritrichatus</name>
    <dbReference type="NCBI Taxonomy" id="718191"/>
    <lineage>
        <taxon>Bacteria</taxon>
        <taxon>Pseudomonadati</taxon>
        <taxon>Pseudomonadota</taxon>
        <taxon>Gammaproteobacteria</taxon>
        <taxon>Oceanospirillales</taxon>
        <taxon>Oceanospirillaceae</taxon>
        <taxon>Litoribacillus</taxon>
    </lineage>
</organism>
<reference evidence="3" key="1">
    <citation type="journal article" date="2019" name="Int. J. Syst. Evol. Microbiol.">
        <title>The Global Catalogue of Microorganisms (GCM) 10K type strain sequencing project: providing services to taxonomists for standard genome sequencing and annotation.</title>
        <authorList>
            <consortium name="The Broad Institute Genomics Platform"/>
            <consortium name="The Broad Institute Genome Sequencing Center for Infectious Disease"/>
            <person name="Wu L."/>
            <person name="Ma J."/>
        </authorList>
    </citation>
    <scope>NUCLEOTIDE SEQUENCE [LARGE SCALE GENOMIC DNA]</scope>
    <source>
        <strain evidence="3">JCM 17551</strain>
    </source>
</reference>
<dbReference type="Gene3D" id="1.10.3210.10">
    <property type="entry name" value="Hypothetical protein af1432"/>
    <property type="match status" value="1"/>
</dbReference>
<dbReference type="EMBL" id="BAABBN010000004">
    <property type="protein sequence ID" value="GAA3920317.1"/>
    <property type="molecule type" value="Genomic_DNA"/>
</dbReference>
<dbReference type="InterPro" id="IPR000595">
    <property type="entry name" value="cNMP-bd_dom"/>
</dbReference>
<protein>
    <recommendedName>
        <fullName evidence="1">HDOD domain-containing protein</fullName>
    </recommendedName>
</protein>
<dbReference type="Proteomes" id="UP001501565">
    <property type="component" value="Unassembled WGS sequence"/>
</dbReference>
<evidence type="ECO:0000313" key="3">
    <source>
        <dbReference type="Proteomes" id="UP001501565"/>
    </source>
</evidence>
<dbReference type="InterPro" id="IPR018490">
    <property type="entry name" value="cNMP-bd_dom_sf"/>
</dbReference>
<proteinExistence type="predicted"/>
<dbReference type="Pfam" id="PF08668">
    <property type="entry name" value="HDOD"/>
    <property type="match status" value="1"/>
</dbReference>
<dbReference type="Pfam" id="PF00027">
    <property type="entry name" value="cNMP_binding"/>
    <property type="match status" value="1"/>
</dbReference>
<comment type="caution">
    <text evidence="2">The sequence shown here is derived from an EMBL/GenBank/DDBJ whole genome shotgun (WGS) entry which is preliminary data.</text>
</comment>
<name>A0ABP7MDB0_9GAMM</name>
<dbReference type="PANTHER" id="PTHR33525">
    <property type="match status" value="1"/>
</dbReference>
<evidence type="ECO:0000313" key="2">
    <source>
        <dbReference type="EMBL" id="GAA3920317.1"/>
    </source>
</evidence>
<dbReference type="CDD" id="cd00038">
    <property type="entry name" value="CAP_ED"/>
    <property type="match status" value="1"/>
</dbReference>
<sequence length="435" mass="48566">MLKIFRIKKRKERKRVSVDEIKELYPINALTPQHQILITAKSKRISLKKGAVIAEAGSTDDFQYYLLSGKIKLIAQDGKSKTISSSSEAATHPIANLQPRRYKVIAKTKITILVTSRSILSDYFDQAKELLAPERVNDNYTPILSTTPIDSAVRAVLDHFENDVDSGRFVLPSIPEVAHQIVEILDDPDANATKIARKVSLDSAIAIKLVNAANSPLFKGVRDITSSEDAIVRLGLKTAKDLIKVFAVRDLYQSNTPEIQKRLRSHWNISKQVAAIAYVLSKLNKTSNPNEALLAGAVHNIGVVPALLYAEHMPEVLERYDLSIDEFVNKTKTKMGVYMLKHWEWPQQLVDVVAHAENWKYQSGHQAIDMTDIVIVANAHLNILRKFLTCPPLPEITSFSKLSLKLNLTPEKSIKILVNARKEIQSVASAIAFPS</sequence>
<gene>
    <name evidence="2" type="ORF">GCM10022277_14900</name>
</gene>
<dbReference type="SUPFAM" id="SSF109604">
    <property type="entry name" value="HD-domain/PDEase-like"/>
    <property type="match status" value="1"/>
</dbReference>
<feature type="domain" description="HDOD" evidence="1">
    <location>
        <begin position="171"/>
        <end position="359"/>
    </location>
</feature>
<dbReference type="SUPFAM" id="SSF51206">
    <property type="entry name" value="cAMP-binding domain-like"/>
    <property type="match status" value="1"/>
</dbReference>
<keyword evidence="3" id="KW-1185">Reference proteome</keyword>
<dbReference type="PANTHER" id="PTHR33525:SF3">
    <property type="entry name" value="RIBONUCLEASE Y"/>
    <property type="match status" value="1"/>
</dbReference>
<dbReference type="RefSeq" id="WP_344797058.1">
    <property type="nucleotide sequence ID" value="NZ_BAABBN010000004.1"/>
</dbReference>
<dbReference type="InterPro" id="IPR014710">
    <property type="entry name" value="RmlC-like_jellyroll"/>
</dbReference>
<evidence type="ECO:0000259" key="1">
    <source>
        <dbReference type="PROSITE" id="PS51833"/>
    </source>
</evidence>
<dbReference type="Gene3D" id="2.60.120.10">
    <property type="entry name" value="Jelly Rolls"/>
    <property type="match status" value="1"/>
</dbReference>
<dbReference type="PROSITE" id="PS51833">
    <property type="entry name" value="HDOD"/>
    <property type="match status" value="1"/>
</dbReference>